<dbReference type="AlphaFoldDB" id="A0A9Q3K6Y7"/>
<proteinExistence type="predicted"/>
<evidence type="ECO:0000313" key="1">
    <source>
        <dbReference type="EMBL" id="MBW0574781.1"/>
    </source>
</evidence>
<dbReference type="EMBL" id="AVOT02094921">
    <property type="protein sequence ID" value="MBW0574781.1"/>
    <property type="molecule type" value="Genomic_DNA"/>
</dbReference>
<evidence type="ECO:0000313" key="2">
    <source>
        <dbReference type="Proteomes" id="UP000765509"/>
    </source>
</evidence>
<reference evidence="1" key="1">
    <citation type="submission" date="2021-03" db="EMBL/GenBank/DDBJ databases">
        <title>Draft genome sequence of rust myrtle Austropuccinia psidii MF-1, a brazilian biotype.</title>
        <authorList>
            <person name="Quecine M.C."/>
            <person name="Pachon D.M.R."/>
            <person name="Bonatelli M.L."/>
            <person name="Correr F.H."/>
            <person name="Franceschini L.M."/>
            <person name="Leite T.F."/>
            <person name="Margarido G.R.A."/>
            <person name="Almeida C.A."/>
            <person name="Ferrarezi J.A."/>
            <person name="Labate C.A."/>
        </authorList>
    </citation>
    <scope>NUCLEOTIDE SEQUENCE</scope>
    <source>
        <strain evidence="1">MF-1</strain>
    </source>
</reference>
<comment type="caution">
    <text evidence="1">The sequence shown here is derived from an EMBL/GenBank/DDBJ whole genome shotgun (WGS) entry which is preliminary data.</text>
</comment>
<sequence>MSYYFQSHVYLIKILKQGKIIDFQSKFPIYTLKSPFFKIPGSLQEKTRIQGQNQDLLQPKEERVRPNDPEAVRFGERSAQKPEIVVNTSRISSPTNTNITLTQTEHNFITPDSKLNSDKLWLQISQFAGKTQESLDYFKRINESLKINAILQEGIIKAIQKSFAQLSKASEETNKRLTQVFEEQHHCKRDRYCLDQDINKLFSVYQNMKPQPDGHSLENPYQEEIKADALLVNNQDLHLNTTMEIICLILIGKPLNSFQRPQASPNFLEQENMIIWSSVIVLRYS</sequence>
<name>A0A9Q3K6Y7_9BASI</name>
<dbReference type="Proteomes" id="UP000765509">
    <property type="component" value="Unassembled WGS sequence"/>
</dbReference>
<keyword evidence="2" id="KW-1185">Reference proteome</keyword>
<protein>
    <submittedName>
        <fullName evidence="1">Uncharacterized protein</fullName>
    </submittedName>
</protein>
<accession>A0A9Q3K6Y7</accession>
<gene>
    <name evidence="1" type="ORF">O181_114496</name>
</gene>
<organism evidence="1 2">
    <name type="scientific">Austropuccinia psidii MF-1</name>
    <dbReference type="NCBI Taxonomy" id="1389203"/>
    <lineage>
        <taxon>Eukaryota</taxon>
        <taxon>Fungi</taxon>
        <taxon>Dikarya</taxon>
        <taxon>Basidiomycota</taxon>
        <taxon>Pucciniomycotina</taxon>
        <taxon>Pucciniomycetes</taxon>
        <taxon>Pucciniales</taxon>
        <taxon>Sphaerophragmiaceae</taxon>
        <taxon>Austropuccinia</taxon>
    </lineage>
</organism>